<evidence type="ECO:0000259" key="2">
    <source>
        <dbReference type="PROSITE" id="PS50004"/>
    </source>
</evidence>
<dbReference type="PROSITE" id="PS50004">
    <property type="entry name" value="C2"/>
    <property type="match status" value="1"/>
</dbReference>
<comment type="caution">
    <text evidence="3">The sequence shown here is derived from an EMBL/GenBank/DDBJ whole genome shotgun (WGS) entry which is preliminary data.</text>
</comment>
<dbReference type="PANTHER" id="PTHR47800">
    <property type="entry name" value="C2 DOMAIN-CONTAINING PROTEIN"/>
    <property type="match status" value="1"/>
</dbReference>
<proteinExistence type="predicted"/>
<dbReference type="SMART" id="SM00239">
    <property type="entry name" value="C2"/>
    <property type="match status" value="1"/>
</dbReference>
<protein>
    <recommendedName>
        <fullName evidence="2">C2 domain-containing protein</fullName>
    </recommendedName>
</protein>
<evidence type="ECO:0000313" key="4">
    <source>
        <dbReference type="Proteomes" id="UP000481153"/>
    </source>
</evidence>
<keyword evidence="1" id="KW-0175">Coiled coil</keyword>
<dbReference type="PANTHER" id="PTHR47800:SF5">
    <property type="entry name" value="FER-1-LIKE PROTEIN 6"/>
    <property type="match status" value="1"/>
</dbReference>
<dbReference type="GO" id="GO:0010628">
    <property type="term" value="P:positive regulation of gene expression"/>
    <property type="evidence" value="ECO:0007669"/>
    <property type="project" value="TreeGrafter"/>
</dbReference>
<keyword evidence="4" id="KW-1185">Reference proteome</keyword>
<dbReference type="InterPro" id="IPR035892">
    <property type="entry name" value="C2_domain_sf"/>
</dbReference>
<dbReference type="EMBL" id="VJMJ01000210">
    <property type="protein sequence ID" value="KAF0726753.1"/>
    <property type="molecule type" value="Genomic_DNA"/>
</dbReference>
<dbReference type="SUPFAM" id="SSF49562">
    <property type="entry name" value="C2 domain (Calcium/lipid-binding domain, CaLB)"/>
    <property type="match status" value="2"/>
</dbReference>
<gene>
    <name evidence="3" type="ORF">Ae201684_015149</name>
</gene>
<dbReference type="Proteomes" id="UP000481153">
    <property type="component" value="Unassembled WGS sequence"/>
</dbReference>
<dbReference type="InterPro" id="IPR000008">
    <property type="entry name" value="C2_dom"/>
</dbReference>
<dbReference type="Gene3D" id="2.60.40.150">
    <property type="entry name" value="C2 domain"/>
    <property type="match status" value="1"/>
</dbReference>
<name>A0A6G0WHV6_9STRA</name>
<sequence length="641" mass="72639">MTERTKSMRLMRIELHQVLDVDATLAAKCFRGFHSRASVYAKLRLCGAGASPTFQSNVITPSATWTGEIFELTLNEDDLYRRVLSVTLYGVDMWGRSVELGQAFVLLTEFELLKHHVTISKDISLTEEAATQATRCRLRVSASVWAEDDVKQSVTLELWQHERKHNGIWSTHHLIPEQDHFAYSCGSASSSSWETIEPSVPTGYVEVLGWGGDRSQGDDKGWFYATTFDSVWHNSSGGFPCRRRRLVKYVLLAAHQAQKQAYYTLMAMDHPKLIEEFQQLQLVVKGQAAELQHKQEVFDAAAASHTLEIDRIKADFQSQLNQSRADYEAQQITLKNQVKMLEAELEAVHESLATLYNNKEVIPSTPTAKSGPRMFRVQLHRSSNLVAADSALLGGKSDPYVVFDLDGVKHTSSMIKNCLNPEWEFEIYEFQLLNLGDKLQLHVHVFDHDQWSDDDLIGSLTLSISEAMQQTSPQWFRLSIPAEFASQKCDSKIQLAFECIDCDDSVELVMWENQRRGKQWSPNNLLPSERRGWSVGSASSAHRQEICPSVPAQMESRLGWAIDRSHGDAQGSIIQNDILYPDPVAIQYKYQENDVARSRGKNNRLQNPLQRHKHLKLDLGVATVHRDGTILRNPEMETPTK</sequence>
<accession>A0A6G0WHV6</accession>
<dbReference type="CDD" id="cd00030">
    <property type="entry name" value="C2"/>
    <property type="match status" value="1"/>
</dbReference>
<feature type="coiled-coil region" evidence="1">
    <location>
        <begin position="324"/>
        <end position="358"/>
    </location>
</feature>
<reference evidence="3 4" key="1">
    <citation type="submission" date="2019-07" db="EMBL/GenBank/DDBJ databases">
        <title>Genomics analysis of Aphanomyces spp. identifies a new class of oomycete effector associated with host adaptation.</title>
        <authorList>
            <person name="Gaulin E."/>
        </authorList>
    </citation>
    <scope>NUCLEOTIDE SEQUENCE [LARGE SCALE GENOMIC DNA]</scope>
    <source>
        <strain evidence="3 4">ATCC 201684</strain>
    </source>
</reference>
<evidence type="ECO:0000313" key="3">
    <source>
        <dbReference type="EMBL" id="KAF0726753.1"/>
    </source>
</evidence>
<organism evidence="3 4">
    <name type="scientific">Aphanomyces euteiches</name>
    <dbReference type="NCBI Taxonomy" id="100861"/>
    <lineage>
        <taxon>Eukaryota</taxon>
        <taxon>Sar</taxon>
        <taxon>Stramenopiles</taxon>
        <taxon>Oomycota</taxon>
        <taxon>Saprolegniomycetes</taxon>
        <taxon>Saprolegniales</taxon>
        <taxon>Verrucalvaceae</taxon>
        <taxon>Aphanomyces</taxon>
    </lineage>
</organism>
<dbReference type="VEuPathDB" id="FungiDB:AeMF1_000666"/>
<feature type="domain" description="C2" evidence="2">
    <location>
        <begin position="356"/>
        <end position="476"/>
    </location>
</feature>
<evidence type="ECO:0000256" key="1">
    <source>
        <dbReference type="SAM" id="Coils"/>
    </source>
</evidence>
<dbReference type="AlphaFoldDB" id="A0A6G0WHV6"/>
<dbReference type="Pfam" id="PF00168">
    <property type="entry name" value="C2"/>
    <property type="match status" value="2"/>
</dbReference>